<keyword evidence="5" id="KW-0788">Thiol protease</keyword>
<dbReference type="InterPro" id="IPR001309">
    <property type="entry name" value="Pept_C14_p20"/>
</dbReference>
<protein>
    <recommendedName>
        <fullName evidence="11">Caspase family p20 domain-containing protein</fullName>
    </recommendedName>
</protein>
<gene>
    <name evidence="9" type="ORF">PXEA_LOCUS18305</name>
</gene>
<dbReference type="SUPFAM" id="SSF52129">
    <property type="entry name" value="Caspase-like"/>
    <property type="match status" value="1"/>
</dbReference>
<dbReference type="InterPro" id="IPR001315">
    <property type="entry name" value="CARD"/>
</dbReference>
<dbReference type="GO" id="GO:0042981">
    <property type="term" value="P:regulation of apoptotic process"/>
    <property type="evidence" value="ECO:0007669"/>
    <property type="project" value="InterPro"/>
</dbReference>
<feature type="domain" description="Caspase family p20" evidence="7">
    <location>
        <begin position="141"/>
        <end position="267"/>
    </location>
</feature>
<dbReference type="PRINTS" id="PR00376">
    <property type="entry name" value="IL1BCENZYME"/>
</dbReference>
<name>A0A448X0M3_9PLAT</name>
<dbReference type="InterPro" id="IPR011600">
    <property type="entry name" value="Pept_C14_caspase"/>
</dbReference>
<keyword evidence="2" id="KW-0645">Protease</keyword>
<dbReference type="InterPro" id="IPR002398">
    <property type="entry name" value="Pept_C14"/>
</dbReference>
<evidence type="ECO:0000256" key="6">
    <source>
        <dbReference type="ARBA" id="ARBA00023145"/>
    </source>
</evidence>
<dbReference type="SMART" id="SM00115">
    <property type="entry name" value="CASc"/>
    <property type="match status" value="1"/>
</dbReference>
<keyword evidence="10" id="KW-1185">Reference proteome</keyword>
<dbReference type="Pfam" id="PF00619">
    <property type="entry name" value="CARD"/>
    <property type="match status" value="1"/>
</dbReference>
<reference evidence="9" key="1">
    <citation type="submission" date="2018-11" db="EMBL/GenBank/DDBJ databases">
        <authorList>
            <consortium name="Pathogen Informatics"/>
        </authorList>
    </citation>
    <scope>NUCLEOTIDE SEQUENCE</scope>
</reference>
<proteinExistence type="inferred from homology"/>
<organism evidence="9 10">
    <name type="scientific">Protopolystoma xenopodis</name>
    <dbReference type="NCBI Taxonomy" id="117903"/>
    <lineage>
        <taxon>Eukaryota</taxon>
        <taxon>Metazoa</taxon>
        <taxon>Spiralia</taxon>
        <taxon>Lophotrochozoa</taxon>
        <taxon>Platyhelminthes</taxon>
        <taxon>Monogenea</taxon>
        <taxon>Polyopisthocotylea</taxon>
        <taxon>Polystomatidea</taxon>
        <taxon>Polystomatidae</taxon>
        <taxon>Protopolystoma</taxon>
    </lineage>
</organism>
<evidence type="ECO:0000256" key="5">
    <source>
        <dbReference type="ARBA" id="ARBA00022807"/>
    </source>
</evidence>
<comment type="similarity">
    <text evidence="1">Belongs to the peptidase C14A family.</text>
</comment>
<dbReference type="Gene3D" id="3.40.50.1460">
    <property type="match status" value="1"/>
</dbReference>
<dbReference type="GO" id="GO:0006508">
    <property type="term" value="P:proteolysis"/>
    <property type="evidence" value="ECO:0007669"/>
    <property type="project" value="UniProtKB-KW"/>
</dbReference>
<dbReference type="InterPro" id="IPR015917">
    <property type="entry name" value="Pept_C14A"/>
</dbReference>
<dbReference type="OrthoDB" id="10004338at2759"/>
<keyword evidence="4" id="KW-0378">Hydrolase</keyword>
<dbReference type="InterPro" id="IPR011029">
    <property type="entry name" value="DEATH-like_dom_sf"/>
</dbReference>
<dbReference type="PROSITE" id="PS50208">
    <property type="entry name" value="CASPASE_P20"/>
    <property type="match status" value="1"/>
</dbReference>
<evidence type="ECO:0000313" key="9">
    <source>
        <dbReference type="EMBL" id="VEL24865.1"/>
    </source>
</evidence>
<feature type="domain" description="CARD" evidence="8">
    <location>
        <begin position="1"/>
        <end position="91"/>
    </location>
</feature>
<comment type="caution">
    <text evidence="9">The sequence shown here is derived from an EMBL/GenBank/DDBJ whole genome shotgun (WGS) entry which is preliminary data.</text>
</comment>
<dbReference type="GO" id="GO:0004197">
    <property type="term" value="F:cysteine-type endopeptidase activity"/>
    <property type="evidence" value="ECO:0007669"/>
    <property type="project" value="InterPro"/>
</dbReference>
<dbReference type="Gene3D" id="1.10.533.10">
    <property type="entry name" value="Death Domain, Fas"/>
    <property type="match status" value="1"/>
</dbReference>
<dbReference type="PANTHER" id="PTHR47901:SF8">
    <property type="entry name" value="CASPASE-3"/>
    <property type="match status" value="1"/>
</dbReference>
<dbReference type="CDD" id="cd01671">
    <property type="entry name" value="CARD"/>
    <property type="match status" value="1"/>
</dbReference>
<feature type="non-terminal residue" evidence="9">
    <location>
        <position position="279"/>
    </location>
</feature>
<evidence type="ECO:0008006" key="11">
    <source>
        <dbReference type="Google" id="ProtNLM"/>
    </source>
</evidence>
<dbReference type="PROSITE" id="PS01122">
    <property type="entry name" value="CASPASE_CYS"/>
    <property type="match status" value="1"/>
</dbReference>
<dbReference type="PROSITE" id="PS50209">
    <property type="entry name" value="CARD"/>
    <property type="match status" value="1"/>
</dbReference>
<sequence length="279" mass="31423">MIRSHRDVLRVRRVDLVKNLQCFAEMLDHLESVKVIFENQRHLILSEKTIFDTARAFLDTLQRCGPEAYPEFKNALSLTNQHSILESLRNCEEKLLCESPVPQDSTVLLSSSMSPPGTSVVNSPDINPRHALQPYQVTSSPRGFVLIINIEKFSRSCGLRNRDGSQKDVDALCEVFTSFGYSIIVEKNLTHDQILQTVKLYAERPEHGRVDAGGLVIMTHGLMHHLFGSDGQLVKLDDIVNFFTNKSCPLLARKPKFIILQACRGDERDRGVLVPEGAQ</sequence>
<dbReference type="Proteomes" id="UP000784294">
    <property type="component" value="Unassembled WGS sequence"/>
</dbReference>
<dbReference type="EMBL" id="CAAALY010070171">
    <property type="protein sequence ID" value="VEL24865.1"/>
    <property type="molecule type" value="Genomic_DNA"/>
</dbReference>
<dbReference type="SMART" id="SM00114">
    <property type="entry name" value="CARD"/>
    <property type="match status" value="1"/>
</dbReference>
<evidence type="ECO:0000259" key="7">
    <source>
        <dbReference type="PROSITE" id="PS50208"/>
    </source>
</evidence>
<dbReference type="Pfam" id="PF00656">
    <property type="entry name" value="Peptidase_C14"/>
    <property type="match status" value="1"/>
</dbReference>
<evidence type="ECO:0000256" key="4">
    <source>
        <dbReference type="ARBA" id="ARBA00022801"/>
    </source>
</evidence>
<evidence type="ECO:0000256" key="2">
    <source>
        <dbReference type="ARBA" id="ARBA00022670"/>
    </source>
</evidence>
<dbReference type="InterPro" id="IPR033139">
    <property type="entry name" value="Caspase_cys_AS"/>
</dbReference>
<evidence type="ECO:0000256" key="3">
    <source>
        <dbReference type="ARBA" id="ARBA00022703"/>
    </source>
</evidence>
<evidence type="ECO:0000259" key="8">
    <source>
        <dbReference type="PROSITE" id="PS50209"/>
    </source>
</evidence>
<keyword evidence="6" id="KW-0865">Zymogen</keyword>
<dbReference type="PANTHER" id="PTHR47901">
    <property type="entry name" value="CASPASE RECRUITMENT DOMAIN-CONTAINING PROTEIN 18"/>
    <property type="match status" value="1"/>
</dbReference>
<dbReference type="GO" id="GO:0006915">
    <property type="term" value="P:apoptotic process"/>
    <property type="evidence" value="ECO:0007669"/>
    <property type="project" value="UniProtKB-KW"/>
</dbReference>
<dbReference type="SUPFAM" id="SSF47986">
    <property type="entry name" value="DEATH domain"/>
    <property type="match status" value="1"/>
</dbReference>
<accession>A0A448X0M3</accession>
<evidence type="ECO:0000256" key="1">
    <source>
        <dbReference type="ARBA" id="ARBA00010134"/>
    </source>
</evidence>
<dbReference type="InterPro" id="IPR029030">
    <property type="entry name" value="Caspase-like_dom_sf"/>
</dbReference>
<dbReference type="AlphaFoldDB" id="A0A448X0M3"/>
<evidence type="ECO:0000313" key="10">
    <source>
        <dbReference type="Proteomes" id="UP000784294"/>
    </source>
</evidence>
<keyword evidence="3" id="KW-0053">Apoptosis</keyword>